<accession>A0A3P8CPJ4</accession>
<dbReference type="InterPro" id="IPR018159">
    <property type="entry name" value="Spectrin/alpha-actinin"/>
</dbReference>
<evidence type="ECO:0000256" key="2">
    <source>
        <dbReference type="SAM" id="MobiDB-lite"/>
    </source>
</evidence>
<proteinExistence type="predicted"/>
<gene>
    <name evidence="3" type="ORF">SMTD_LOCUS6185</name>
</gene>
<dbReference type="SMART" id="SM00150">
    <property type="entry name" value="SPEC"/>
    <property type="match status" value="1"/>
</dbReference>
<feature type="coiled-coil region" evidence="1">
    <location>
        <begin position="232"/>
        <end position="259"/>
    </location>
</feature>
<dbReference type="AlphaFoldDB" id="A0A3P8CPJ4"/>
<feature type="region of interest" description="Disordered" evidence="2">
    <location>
        <begin position="93"/>
        <end position="117"/>
    </location>
</feature>
<feature type="compositionally biased region" description="Low complexity" evidence="2">
    <location>
        <begin position="97"/>
        <end position="108"/>
    </location>
</feature>
<name>A0A3P8CPJ4_9TREM</name>
<organism evidence="3 4">
    <name type="scientific">Schistosoma mattheei</name>
    <dbReference type="NCBI Taxonomy" id="31246"/>
    <lineage>
        <taxon>Eukaryota</taxon>
        <taxon>Metazoa</taxon>
        <taxon>Spiralia</taxon>
        <taxon>Lophotrochozoa</taxon>
        <taxon>Platyhelminthes</taxon>
        <taxon>Trematoda</taxon>
        <taxon>Digenea</taxon>
        <taxon>Strigeidida</taxon>
        <taxon>Schistosomatoidea</taxon>
        <taxon>Schistosomatidae</taxon>
        <taxon>Schistosoma</taxon>
    </lineage>
</organism>
<evidence type="ECO:0000313" key="4">
    <source>
        <dbReference type="Proteomes" id="UP000269396"/>
    </source>
</evidence>
<dbReference type="InterPro" id="IPR002017">
    <property type="entry name" value="Spectrin_repeat"/>
</dbReference>
<sequence>MISFICYFKACLSPHESRWAQLLASLDRRAQAIREACGDTDSVSRLVEKIVDQLVSRWSQLRDPQINCEDWPEKDITDIEKYVESTTKKGLLNNVPNSSLRNQQNSQSEAKRSIESGHLTIHKATKISRFDMQPPPSPTGYRAEFESKAEEILNWLDNSAEILELITMDKRRALEAGGQTQVLGRHIISPHSEKNDGVDVDDGDDDAIRVINRVTKELEDWRHIKQRVLLLGEQYRDELSQAGENIEELDQLFDEIEERWTYLDKLLIEANRQMRISNQSVEFQQEAAKIHALLTRSKEDELLKLKNEDDIKEIPESKLFTNEMKSQSGNESEINIANINERFEDIKSLIVQVKDVISQPITIGHPEDADEQLATLNKMVKDFEATSEFLANWEMNSANHLELSSSSPSSSVKWNETLKDLREQYKTVCANLNTRIDFLQDLSEQHELFLNQFEGIEKWLADMTDYLDSVSRAHLPSVPVIQAQLQESCEALNDMKTLKPTLQKVDEVAHRLLEYFSPAYAELTTNRLQSLHNDWNEVRNLTKSNRDHLRAKLAEANSSTMISRNQEFPGTTILSNLSSSATTLINTHVTCKNDSADRLITNNNTTTTNNNNNTPLSTSTTEFSTTDSSTILSPTTTPSTIATLSNAVQVDIAKLEVWMHQSKEQLSRFSIINDPNDLKKLENVIKVISDKIIENRPILAAIDTCSAVSITGQPILDTEALLTKAHFADLESAVAAERERLMAAIYHLDDFKTVLNSEKRWFETVRTNNERVKNSSYSEISEITDDLESLDRLSREHTIDDEERLNKLANALHESCVMGSAIMKELEIYKTELTLVKVEIDSTTAYLQSLLDQLRSVDERVTEIETSLLNIEDDLDNYFFNTQSTGDISVLTNKLQTRIKSANNLIKDLDEMIEYNSLHSCTDCLTNRLESYKAQLQERVEPLSKILPQLSNPSVHQSKLNKLNMELKQIENKLCRLDVISVDPEDIKAAVSSGRTMLATLNELKTDLLNIMDSDESLYINEKLNNECLSMLSEKHNQIVLQILSGLERLDKALPLIEELEQLMSQINENLLSVEEVTDYLETADCPVSRKDLIQSRLNLNISKDGSQCVNF</sequence>
<dbReference type="SUPFAM" id="SSF46966">
    <property type="entry name" value="Spectrin repeat"/>
    <property type="match status" value="1"/>
</dbReference>
<dbReference type="Gene3D" id="1.20.58.60">
    <property type="match status" value="1"/>
</dbReference>
<dbReference type="Proteomes" id="UP000269396">
    <property type="component" value="Unassembled WGS sequence"/>
</dbReference>
<dbReference type="Pfam" id="PF00435">
    <property type="entry name" value="Spectrin"/>
    <property type="match status" value="1"/>
</dbReference>
<protein>
    <submittedName>
        <fullName evidence="3">Uncharacterized protein</fullName>
    </submittedName>
</protein>
<keyword evidence="4" id="KW-1185">Reference proteome</keyword>
<evidence type="ECO:0000256" key="1">
    <source>
        <dbReference type="SAM" id="Coils"/>
    </source>
</evidence>
<evidence type="ECO:0000313" key="3">
    <source>
        <dbReference type="EMBL" id="VDP32610.1"/>
    </source>
</evidence>
<feature type="region of interest" description="Disordered" evidence="2">
    <location>
        <begin position="602"/>
        <end position="634"/>
    </location>
</feature>
<reference evidence="3 4" key="1">
    <citation type="submission" date="2018-11" db="EMBL/GenBank/DDBJ databases">
        <authorList>
            <consortium name="Pathogen Informatics"/>
        </authorList>
    </citation>
    <scope>NUCLEOTIDE SEQUENCE [LARGE SCALE GENOMIC DNA]</scope>
    <source>
        <strain>Denwood</strain>
        <strain evidence="4">Zambia</strain>
    </source>
</reference>
<keyword evidence="1" id="KW-0175">Coiled coil</keyword>
<dbReference type="EMBL" id="UZAL01027442">
    <property type="protein sequence ID" value="VDP32610.1"/>
    <property type="molecule type" value="Genomic_DNA"/>
</dbReference>